<dbReference type="PROSITE" id="PS50995">
    <property type="entry name" value="HTH_MARR_2"/>
    <property type="match status" value="1"/>
</dbReference>
<evidence type="ECO:0000313" key="3">
    <source>
        <dbReference type="Proteomes" id="UP001519654"/>
    </source>
</evidence>
<dbReference type="InterPro" id="IPR039422">
    <property type="entry name" value="MarR/SlyA-like"/>
</dbReference>
<comment type="caution">
    <text evidence="2">The sequence shown here is derived from an EMBL/GenBank/DDBJ whole genome shotgun (WGS) entry which is preliminary data.</text>
</comment>
<name>A0ABS5YPL5_9ACTN</name>
<organism evidence="2 3">
    <name type="scientific">Paractinoplanes bogorensis</name>
    <dbReference type="NCBI Taxonomy" id="1610840"/>
    <lineage>
        <taxon>Bacteria</taxon>
        <taxon>Bacillati</taxon>
        <taxon>Actinomycetota</taxon>
        <taxon>Actinomycetes</taxon>
        <taxon>Micromonosporales</taxon>
        <taxon>Micromonosporaceae</taxon>
        <taxon>Paractinoplanes</taxon>
    </lineage>
</organism>
<dbReference type="EMBL" id="JAHKKG010000005">
    <property type="protein sequence ID" value="MBU2665394.1"/>
    <property type="molecule type" value="Genomic_DNA"/>
</dbReference>
<dbReference type="InterPro" id="IPR000835">
    <property type="entry name" value="HTH_MarR-typ"/>
</dbReference>
<keyword evidence="3" id="KW-1185">Reference proteome</keyword>
<dbReference type="PRINTS" id="PR00598">
    <property type="entry name" value="HTHMARR"/>
</dbReference>
<evidence type="ECO:0000259" key="1">
    <source>
        <dbReference type="PROSITE" id="PS50995"/>
    </source>
</evidence>
<dbReference type="InterPro" id="IPR036390">
    <property type="entry name" value="WH_DNA-bd_sf"/>
</dbReference>
<dbReference type="Pfam" id="PF12802">
    <property type="entry name" value="MarR_2"/>
    <property type="match status" value="1"/>
</dbReference>
<sequence>MNPPRSSISTIEILTHRWRICNTGAVNERDDLRADVVDLLRLYSIEAQHVAHSFAAQEGLHFTDLQALIAVMHAERRGDPLTPGRLGESLGLSSGATTAVIDRLEKANHLRRTRESADRRVVHLRYGEPGMELAAAFFRPLGVRSHAVMDEFTADDLETVRRFLSGMLGAITDHHRDLRTRTPTRRTGPDA</sequence>
<proteinExistence type="predicted"/>
<accession>A0ABS5YPL5</accession>
<feature type="domain" description="HTH marR-type" evidence="1">
    <location>
        <begin position="29"/>
        <end position="169"/>
    </location>
</feature>
<protein>
    <submittedName>
        <fullName evidence="2">MarR family transcriptional regulator</fullName>
    </submittedName>
</protein>
<evidence type="ECO:0000313" key="2">
    <source>
        <dbReference type="EMBL" id="MBU2665394.1"/>
    </source>
</evidence>
<dbReference type="SUPFAM" id="SSF46785">
    <property type="entry name" value="Winged helix' DNA-binding domain"/>
    <property type="match status" value="1"/>
</dbReference>
<dbReference type="Gene3D" id="1.10.10.10">
    <property type="entry name" value="Winged helix-like DNA-binding domain superfamily/Winged helix DNA-binding domain"/>
    <property type="match status" value="1"/>
</dbReference>
<gene>
    <name evidence="2" type="ORF">KOI35_17955</name>
</gene>
<dbReference type="PANTHER" id="PTHR33164:SF106">
    <property type="entry name" value="TRANSCRIPTIONAL REGULATORY PROTEIN"/>
    <property type="match status" value="1"/>
</dbReference>
<dbReference type="Proteomes" id="UP001519654">
    <property type="component" value="Unassembled WGS sequence"/>
</dbReference>
<dbReference type="InterPro" id="IPR036388">
    <property type="entry name" value="WH-like_DNA-bd_sf"/>
</dbReference>
<dbReference type="PANTHER" id="PTHR33164">
    <property type="entry name" value="TRANSCRIPTIONAL REGULATOR, MARR FAMILY"/>
    <property type="match status" value="1"/>
</dbReference>
<dbReference type="SMART" id="SM00347">
    <property type="entry name" value="HTH_MARR"/>
    <property type="match status" value="1"/>
</dbReference>
<reference evidence="2 3" key="1">
    <citation type="submission" date="2021-06" db="EMBL/GenBank/DDBJ databases">
        <title>Actinoplanes lichenicola sp. nov., and Actinoplanes ovalisporus sp. nov., isolated from lichen in Thailand.</title>
        <authorList>
            <person name="Saeng-In P."/>
            <person name="Kanchanasin P."/>
            <person name="Yuki M."/>
            <person name="Kudo T."/>
            <person name="Ohkuma M."/>
            <person name="Phongsopitanun W."/>
            <person name="Tanasupawat S."/>
        </authorList>
    </citation>
    <scope>NUCLEOTIDE SEQUENCE [LARGE SCALE GENOMIC DNA]</scope>
    <source>
        <strain evidence="2 3">NBRC 110975</strain>
    </source>
</reference>